<dbReference type="AlphaFoldDB" id="A0A381WLS0"/>
<evidence type="ECO:0000259" key="5">
    <source>
        <dbReference type="SMART" id="SM00563"/>
    </source>
</evidence>
<dbReference type="Pfam" id="PF01553">
    <property type="entry name" value="Acyltransferase"/>
    <property type="match status" value="1"/>
</dbReference>
<dbReference type="PANTHER" id="PTHR10434">
    <property type="entry name" value="1-ACYL-SN-GLYCEROL-3-PHOSPHATE ACYLTRANSFERASE"/>
    <property type="match status" value="1"/>
</dbReference>
<protein>
    <recommendedName>
        <fullName evidence="5">Phospholipid/glycerol acyltransferase domain-containing protein</fullName>
    </recommendedName>
</protein>
<dbReference type="PANTHER" id="PTHR10434:SF66">
    <property type="entry name" value="PHOSPHOLIPID_GLYCEROL ACYLTRANSFERASE DOMAIN-CONTAINING PROTEIN"/>
    <property type="match status" value="1"/>
</dbReference>
<dbReference type="NCBIfam" id="TIGR00530">
    <property type="entry name" value="AGP_acyltrn"/>
    <property type="match status" value="1"/>
</dbReference>
<accession>A0A381WLS0</accession>
<keyword evidence="2" id="KW-0808">Transferase</keyword>
<reference evidence="6" key="1">
    <citation type="submission" date="2018-05" db="EMBL/GenBank/DDBJ databases">
        <authorList>
            <person name="Lanie J.A."/>
            <person name="Ng W.-L."/>
            <person name="Kazmierczak K.M."/>
            <person name="Andrzejewski T.M."/>
            <person name="Davidsen T.M."/>
            <person name="Wayne K.J."/>
            <person name="Tettelin H."/>
            <person name="Glass J.I."/>
            <person name="Rusch D."/>
            <person name="Podicherti R."/>
            <person name="Tsui H.-C.T."/>
            <person name="Winkler M.E."/>
        </authorList>
    </citation>
    <scope>NUCLEOTIDE SEQUENCE</scope>
</reference>
<evidence type="ECO:0000256" key="4">
    <source>
        <dbReference type="SAM" id="Phobius"/>
    </source>
</evidence>
<dbReference type="SUPFAM" id="SSF69593">
    <property type="entry name" value="Glycerol-3-phosphate (1)-acyltransferase"/>
    <property type="match status" value="1"/>
</dbReference>
<sequence>MRYYWLWSLIILWTIILGSLTLIISLFDPTRGKVVGWFVRLWGKLILNTLGNPYQIQGLDRLNPKENYIFAANHSSSLDIPLLFGCLPYWLVPIAKIELKWVPFLGWVMQAGGHVFIDRSNHENAMRSMEKTKRSLLKNPRSVLLFPEGSRTLTGEIQPFKPGGLLLSIETGIPIVPVAVDGTFQSFRKGSKKFTKHKLLISLGEPISTSEYLLDNRKQLAKDIREAVLQLKSEINN</sequence>
<proteinExistence type="inferred from homology"/>
<evidence type="ECO:0000256" key="3">
    <source>
        <dbReference type="ARBA" id="ARBA00023315"/>
    </source>
</evidence>
<evidence type="ECO:0000256" key="2">
    <source>
        <dbReference type="ARBA" id="ARBA00022679"/>
    </source>
</evidence>
<dbReference type="InterPro" id="IPR004552">
    <property type="entry name" value="AGP_acyltrans"/>
</dbReference>
<feature type="transmembrane region" description="Helical" evidence="4">
    <location>
        <begin position="6"/>
        <end position="27"/>
    </location>
</feature>
<gene>
    <name evidence="6" type="ORF">METZ01_LOCUS106310</name>
</gene>
<dbReference type="SMART" id="SM00563">
    <property type="entry name" value="PlsC"/>
    <property type="match status" value="1"/>
</dbReference>
<keyword evidence="4" id="KW-1133">Transmembrane helix</keyword>
<name>A0A381WLS0_9ZZZZ</name>
<dbReference type="GO" id="GO:0003841">
    <property type="term" value="F:1-acylglycerol-3-phosphate O-acyltransferase activity"/>
    <property type="evidence" value="ECO:0007669"/>
    <property type="project" value="InterPro"/>
</dbReference>
<evidence type="ECO:0000313" key="6">
    <source>
        <dbReference type="EMBL" id="SVA53456.1"/>
    </source>
</evidence>
<comment type="similarity">
    <text evidence="1">Belongs to the 1-acyl-sn-glycerol-3-phosphate acyltransferase family.</text>
</comment>
<dbReference type="GO" id="GO:0016020">
    <property type="term" value="C:membrane"/>
    <property type="evidence" value="ECO:0007669"/>
    <property type="project" value="InterPro"/>
</dbReference>
<dbReference type="EMBL" id="UINC01012213">
    <property type="protein sequence ID" value="SVA53456.1"/>
    <property type="molecule type" value="Genomic_DNA"/>
</dbReference>
<organism evidence="6">
    <name type="scientific">marine metagenome</name>
    <dbReference type="NCBI Taxonomy" id="408172"/>
    <lineage>
        <taxon>unclassified sequences</taxon>
        <taxon>metagenomes</taxon>
        <taxon>ecological metagenomes</taxon>
    </lineage>
</organism>
<dbReference type="GO" id="GO:0006654">
    <property type="term" value="P:phosphatidic acid biosynthetic process"/>
    <property type="evidence" value="ECO:0007669"/>
    <property type="project" value="TreeGrafter"/>
</dbReference>
<keyword evidence="4" id="KW-0812">Transmembrane</keyword>
<keyword evidence="3" id="KW-0012">Acyltransferase</keyword>
<keyword evidence="4" id="KW-0472">Membrane</keyword>
<dbReference type="CDD" id="cd07989">
    <property type="entry name" value="LPLAT_AGPAT-like"/>
    <property type="match status" value="1"/>
</dbReference>
<feature type="domain" description="Phospholipid/glycerol acyltransferase" evidence="5">
    <location>
        <begin position="68"/>
        <end position="183"/>
    </location>
</feature>
<dbReference type="InterPro" id="IPR002123">
    <property type="entry name" value="Plipid/glycerol_acylTrfase"/>
</dbReference>
<evidence type="ECO:0000256" key="1">
    <source>
        <dbReference type="ARBA" id="ARBA00008655"/>
    </source>
</evidence>